<dbReference type="OrthoDB" id="1013954at2"/>
<accession>A0A0K1P820</accession>
<dbReference type="Gene3D" id="2.60.40.10">
    <property type="entry name" value="Immunoglobulins"/>
    <property type="match status" value="6"/>
</dbReference>
<dbReference type="PROSITE" id="PS51257">
    <property type="entry name" value="PROKAR_LIPOPROTEIN"/>
    <property type="match status" value="1"/>
</dbReference>
<dbReference type="STRING" id="1391653.AKJ08_0044"/>
<proteinExistence type="predicted"/>
<evidence type="ECO:0000256" key="1">
    <source>
        <dbReference type="SAM" id="MobiDB-lite"/>
    </source>
</evidence>
<dbReference type="KEGG" id="vin:AKJ08_0044"/>
<feature type="chain" id="PRO_5005465677" evidence="2">
    <location>
        <begin position="31"/>
        <end position="2161"/>
    </location>
</feature>
<dbReference type="GO" id="GO:0016020">
    <property type="term" value="C:membrane"/>
    <property type="evidence" value="ECO:0007669"/>
    <property type="project" value="InterPro"/>
</dbReference>
<dbReference type="InterPro" id="IPR013783">
    <property type="entry name" value="Ig-like_fold"/>
</dbReference>
<evidence type="ECO:0000313" key="4">
    <source>
        <dbReference type="Proteomes" id="UP000055590"/>
    </source>
</evidence>
<dbReference type="SUPFAM" id="SSF49899">
    <property type="entry name" value="Concanavalin A-like lectins/glucanases"/>
    <property type="match status" value="2"/>
</dbReference>
<evidence type="ECO:0000256" key="2">
    <source>
        <dbReference type="SAM" id="SignalP"/>
    </source>
</evidence>
<dbReference type="InterPro" id="IPR015919">
    <property type="entry name" value="Cadherin-like_sf"/>
</dbReference>
<protein>
    <submittedName>
        <fullName evidence="3">Uncharacterized protein</fullName>
    </submittedName>
</protein>
<dbReference type="Pfam" id="PF20773">
    <property type="entry name" value="InhA-like_MAM"/>
    <property type="match status" value="6"/>
</dbReference>
<dbReference type="Proteomes" id="UP000055590">
    <property type="component" value="Chromosome"/>
</dbReference>
<dbReference type="Gene3D" id="2.60.120.200">
    <property type="match status" value="7"/>
</dbReference>
<keyword evidence="4" id="KW-1185">Reference proteome</keyword>
<dbReference type="SUPFAM" id="SSF49313">
    <property type="entry name" value="Cadherin-like"/>
    <property type="match status" value="6"/>
</dbReference>
<sequence length="2161" mass="225917">MRTLLSALSFHPVRSWALAILLAFSFAACGSGGDPGEGTGGRGGGGAGGNAGEGGSGGTAGEGGSGGTAGEGGTGGSAGQGGTGGSAGEGGSGGGDPTECHDDADCAGLAVGQCVVPLCNDGRFEGPIGSCVEVEAEVGTACDDGLFCTVGDACNEVGECVGTIPNDCGLEATDCSEVSCDELNASCSLVPVADGTSCEAGDLCEIAACEAGECVVTPKDCSAMGSACSVGSCDPVDGSCVAELVEAGTSCSTDETGQCRLATCDGAGACVTEPLDAGTSCSIPGLGQCQVAACDGDGACAAEPLPAGTSCSLGGLGQCQFAACDSAGACAPQNVDDRTACDDGNRCTVADACAAGSCIGTYDGPACLAAATYYLEGFEDCGSSGWTFAGQWECGTPASGPNRARTGTGVFATNLAGNYDDYAEFDSSIATSPSIDLGNASSPVLTFWAWVDTEGSSTLYDGFNVKIRRSGQTNFTLATAVTPPYRSSIGTPSEMAWGGYWADLGWRPYSVDLSAYAGDSIEVRFAFRSDSGTNAAGVYVDDLSITEANAAPLVVGDLALPSVLYTGRSFSAPLALGAGSSDVSWSIVEGENHGWLDVDASTGVVSGTPWSSDVGPVSITVRATSNEFPTHYAERTFSTRVVDLGSNLFYFSDFESDCSEWALSGDWECGVPSNVGPAAPYSGRNVLATGLDSNYSDNQDYDTSTATSPAIDLTQASQPRLRFWAWMKTEAGYDAFNVKVSTDGTDFTLLTGVEPPYTETIDDELAWAGDLSSNGWYPIEVDLGAYVGETITLRFAFRSDGGTSYDGVYIDDIAIVEAAADPISIVANGLPDANLGASYFAVLGKHGGSNDSLWSIIGGTNHEWLSIDPATGVLSGTPAASNEGPVQVSVRVEEESMPSNFAVADFEFEVADAPTGTYLVDDFESCSRGWTFRSDWQCGTPSGNGPTCRSGANCLVTNLTGNYHDNLAWATTTADSPTIDLSNADEPMLQFWAWVHTEGPSWDVFNVKASTDGGRTWTLLTGVTPDFDGSAGGESGWGGDRSEEGWVPYAVDLSSFAGQRILLRFAFRTDGGGNRPGIYIDDLSVVERYRDPLSILDPAELGRTFVGQPFLYNPSRTGGSTAAVWSLEDAPAWLQIDPATGALSGTASEGDLGTNAFTLRVEEPQNPENFAERSVRVEVIQLEPGQFADFDFDGTVNGWTLAGEWEWGTPSNVGPSSCHSGSGCIATRIAGEYENYASYDTSTATSPPIALTGAIEPTITFWAWVHTESGYDAFNLKVSTDGGATFALLEDVSPSYDGTVDDELSWYGDRSSLGWQRFQARLPSAYANETIQLRFAFRSDRSGTYPGVYIDDLKVEEPWFDPVAIITSYLPNGFPNLPWVGALAKSGGTDAAVWSIVSGPSWMQIDARTGVLTGTPPNLGAETVTVRVEETSRPENFAERTFTFGIFDPPTASYFEADFTAAGGWTVAGEWERGVATSGPGACRSGGECIATRLAGDYHSNASFSTSIATSPTIDLSEAVAPQVSFWGWMETESCCDGFNLKISVDGGPFNLLTAVSPAYNKTLDDQPSWSGSTAGWMRFTADLGAYAGHQIALRFAFRSDYSNEYAGIYIDDLVVQTRGLEALSIYALDLPARLPVGVPLSSRFGQDGGTASSIWTFTPLENASWLTFDPAARTVSGTPAEADAGPVSFTLRVEEPAFPSNFAEETFSFDVVSLASGVSFLEDFEGGDGWTLRGDWEIGTPSNVGPASCHSGTSCLATKLDRVATDGLSLTENYVESPLIVVPAGAPSKLTFWAWIETSNARYSWFQAQILRLGESTYRVPSAAAVSPAYVNSENNGAWGGDLSQLGWRKYSIDLSAYTGQTVQVAFMLDTSSSAGVGAYVDDVVVELASQASEPSIVEDLLADAYVGVPYTQRMTRTQGPPSVIWSIVGGSNHLWLSIDPASGVLTGTPTFGDLGPVSVVVRAEDPSDPSAGDERELVFEVSGATVYYSTGFEDSCPNGWTLTGDWECGTPSSVGPSTSFGGDQCLATKLEGNYSSSMSYATSNATSPEIDLTSAISPILHFRMWTDTEGQTWDGANLKVSGNGGSFEELTDVAPDYPFTIKDERAWGGDHTGAGWRLVQVDLSAFSGQVVQIQFGNASDGGAEYSGVYVDDLVIAEAD</sequence>
<gene>
    <name evidence="3" type="ORF">AKJ08_0044</name>
</gene>
<reference evidence="3 4" key="1">
    <citation type="submission" date="2015-08" db="EMBL/GenBank/DDBJ databases">
        <authorList>
            <person name="Babu N.S."/>
            <person name="Beckwith C.J."/>
            <person name="Beseler K.G."/>
            <person name="Brison A."/>
            <person name="Carone J.V."/>
            <person name="Caskin T.P."/>
            <person name="Diamond M."/>
            <person name="Durham M.E."/>
            <person name="Foxe J.M."/>
            <person name="Go M."/>
            <person name="Henderson B.A."/>
            <person name="Jones I.B."/>
            <person name="McGettigan J.A."/>
            <person name="Micheletti S.J."/>
            <person name="Nasrallah M.E."/>
            <person name="Ortiz D."/>
            <person name="Piller C.R."/>
            <person name="Privatt S.R."/>
            <person name="Schneider S.L."/>
            <person name="Sharp S."/>
            <person name="Smith T.C."/>
            <person name="Stanton J.D."/>
            <person name="Ullery H.E."/>
            <person name="Wilson R.J."/>
            <person name="Serrano M.G."/>
            <person name="Buck G."/>
            <person name="Lee V."/>
            <person name="Wang Y."/>
            <person name="Carvalho R."/>
            <person name="Voegtly L."/>
            <person name="Shi R."/>
            <person name="Duckworth R."/>
            <person name="Johnson A."/>
            <person name="Loviza R."/>
            <person name="Walstead R."/>
            <person name="Shah Z."/>
            <person name="Kiflezghi M."/>
            <person name="Wade K."/>
            <person name="Ball S.L."/>
            <person name="Bradley K.W."/>
            <person name="Asai D.J."/>
            <person name="Bowman C.A."/>
            <person name="Russell D.A."/>
            <person name="Pope W.H."/>
            <person name="Jacobs-Sera D."/>
            <person name="Hendrix R.W."/>
            <person name="Hatfull G.F."/>
        </authorList>
    </citation>
    <scope>NUCLEOTIDE SEQUENCE [LARGE SCALE GENOMIC DNA]</scope>
    <source>
        <strain evidence="3 4">DSM 27710</strain>
    </source>
</reference>
<dbReference type="GO" id="GO:0005509">
    <property type="term" value="F:calcium ion binding"/>
    <property type="evidence" value="ECO:0007669"/>
    <property type="project" value="InterPro"/>
</dbReference>
<name>A0A0K1P820_9BACT</name>
<feature type="signal peptide" evidence="2">
    <location>
        <begin position="1"/>
        <end position="30"/>
    </location>
</feature>
<dbReference type="Pfam" id="PF05345">
    <property type="entry name" value="He_PIG"/>
    <property type="match status" value="2"/>
</dbReference>
<dbReference type="RefSeq" id="WP_157370363.1">
    <property type="nucleotide sequence ID" value="NZ_CP012332.1"/>
</dbReference>
<dbReference type="EMBL" id="CP012332">
    <property type="protein sequence ID" value="AKU89657.1"/>
    <property type="molecule type" value="Genomic_DNA"/>
</dbReference>
<dbReference type="InterPro" id="IPR013320">
    <property type="entry name" value="ConA-like_dom_sf"/>
</dbReference>
<dbReference type="NCBIfam" id="NF038128">
    <property type="entry name" value="choice_anch_J"/>
    <property type="match status" value="1"/>
</dbReference>
<evidence type="ECO:0000313" key="3">
    <source>
        <dbReference type="EMBL" id="AKU89657.1"/>
    </source>
</evidence>
<dbReference type="PATRIC" id="fig|1391653.3.peg.49"/>
<keyword evidence="2" id="KW-0732">Signal</keyword>
<organism evidence="3 4">
    <name type="scientific">Vulgatibacter incomptus</name>
    <dbReference type="NCBI Taxonomy" id="1391653"/>
    <lineage>
        <taxon>Bacteria</taxon>
        <taxon>Pseudomonadati</taxon>
        <taxon>Myxococcota</taxon>
        <taxon>Myxococcia</taxon>
        <taxon>Myxococcales</taxon>
        <taxon>Cystobacterineae</taxon>
        <taxon>Vulgatibacteraceae</taxon>
        <taxon>Vulgatibacter</taxon>
    </lineage>
</organism>
<feature type="region of interest" description="Disordered" evidence="1">
    <location>
        <begin position="37"/>
        <end position="96"/>
    </location>
</feature>